<dbReference type="OrthoDB" id="6158911at2759"/>
<dbReference type="InterPro" id="IPR000477">
    <property type="entry name" value="RT_dom"/>
</dbReference>
<sequence>MFQKRHFSKFLKLTKVVLIPKEGKDLSQPSSYRLICLLPTWGKILDKIITQRLVFELETSQKLHRNQYGFRKPRSTVLAMDDFLEYIKNTEFHKLIPLALSLDMSNGFNSVHWRDIECLIKDGISPYLVHIIRDFLFDMKIVDRENDIEYYYSKGIPQGSSLGPVLWLVVADRLLRRLQALGDQFPDLHCIMFADDILLLSAETASYKFTRNLETPIRVIETWANDFKLAINPTKSKFIIFPIKKKITHIPRLKIVGKNIENVKSLKYIGVSFDTRLNWLSHFDEVKRSLIYIARLIVYPEQQGGLVPILLKKLIKWLLRV</sequence>
<comment type="caution">
    <text evidence="2">The sequence shown here is derived from an EMBL/GenBank/DDBJ whole genome shotgun (WGS) entry which is preliminary data.</text>
</comment>
<proteinExistence type="predicted"/>
<dbReference type="EMBL" id="BGPR01012994">
    <property type="protein sequence ID" value="GBN58771.1"/>
    <property type="molecule type" value="Genomic_DNA"/>
</dbReference>
<dbReference type="Proteomes" id="UP000499080">
    <property type="component" value="Unassembled WGS sequence"/>
</dbReference>
<feature type="domain" description="Reverse transcriptase" evidence="1">
    <location>
        <begin position="1"/>
        <end position="273"/>
    </location>
</feature>
<dbReference type="PANTHER" id="PTHR19446">
    <property type="entry name" value="REVERSE TRANSCRIPTASES"/>
    <property type="match status" value="1"/>
</dbReference>
<accession>A0A4Y2Q5M4</accession>
<name>A0A4Y2Q5M4_ARAVE</name>
<dbReference type="CDD" id="cd01650">
    <property type="entry name" value="RT_nLTR_like"/>
    <property type="match status" value="1"/>
</dbReference>
<protein>
    <recommendedName>
        <fullName evidence="1">Reverse transcriptase domain-containing protein</fullName>
    </recommendedName>
</protein>
<dbReference type="AlphaFoldDB" id="A0A4Y2Q5M4"/>
<dbReference type="SUPFAM" id="SSF56672">
    <property type="entry name" value="DNA/RNA polymerases"/>
    <property type="match status" value="1"/>
</dbReference>
<dbReference type="GO" id="GO:0071897">
    <property type="term" value="P:DNA biosynthetic process"/>
    <property type="evidence" value="ECO:0007669"/>
    <property type="project" value="UniProtKB-ARBA"/>
</dbReference>
<evidence type="ECO:0000259" key="1">
    <source>
        <dbReference type="PROSITE" id="PS50878"/>
    </source>
</evidence>
<evidence type="ECO:0000313" key="3">
    <source>
        <dbReference type="Proteomes" id="UP000499080"/>
    </source>
</evidence>
<gene>
    <name evidence="2" type="primary">R1A1-elementORF2_612</name>
    <name evidence="2" type="ORF">AVEN_120839_1</name>
</gene>
<dbReference type="Pfam" id="PF00078">
    <property type="entry name" value="RVT_1"/>
    <property type="match status" value="1"/>
</dbReference>
<evidence type="ECO:0000313" key="2">
    <source>
        <dbReference type="EMBL" id="GBN58771.1"/>
    </source>
</evidence>
<organism evidence="2 3">
    <name type="scientific">Araneus ventricosus</name>
    <name type="common">Orbweaver spider</name>
    <name type="synonym">Epeira ventricosa</name>
    <dbReference type="NCBI Taxonomy" id="182803"/>
    <lineage>
        <taxon>Eukaryota</taxon>
        <taxon>Metazoa</taxon>
        <taxon>Ecdysozoa</taxon>
        <taxon>Arthropoda</taxon>
        <taxon>Chelicerata</taxon>
        <taxon>Arachnida</taxon>
        <taxon>Araneae</taxon>
        <taxon>Araneomorphae</taxon>
        <taxon>Entelegynae</taxon>
        <taxon>Araneoidea</taxon>
        <taxon>Araneidae</taxon>
        <taxon>Araneus</taxon>
    </lineage>
</organism>
<dbReference type="InterPro" id="IPR043502">
    <property type="entry name" value="DNA/RNA_pol_sf"/>
</dbReference>
<keyword evidence="3" id="KW-1185">Reference proteome</keyword>
<dbReference type="PROSITE" id="PS50878">
    <property type="entry name" value="RT_POL"/>
    <property type="match status" value="1"/>
</dbReference>
<reference evidence="2 3" key="1">
    <citation type="journal article" date="2019" name="Sci. Rep.">
        <title>Orb-weaving spider Araneus ventricosus genome elucidates the spidroin gene catalogue.</title>
        <authorList>
            <person name="Kono N."/>
            <person name="Nakamura H."/>
            <person name="Ohtoshi R."/>
            <person name="Moran D.A.P."/>
            <person name="Shinohara A."/>
            <person name="Yoshida Y."/>
            <person name="Fujiwara M."/>
            <person name="Mori M."/>
            <person name="Tomita M."/>
            <person name="Arakawa K."/>
        </authorList>
    </citation>
    <scope>NUCLEOTIDE SEQUENCE [LARGE SCALE GENOMIC DNA]</scope>
</reference>